<name>A0ABM0GZG6_SACKO</name>
<reference evidence="2" key="1">
    <citation type="submission" date="2025-08" db="UniProtKB">
        <authorList>
            <consortium name="RefSeq"/>
        </authorList>
    </citation>
    <scope>IDENTIFICATION</scope>
    <source>
        <tissue evidence="2">Testes</tissue>
    </source>
</reference>
<dbReference type="Pfam" id="PF14113">
    <property type="entry name" value="Tae4"/>
    <property type="match status" value="1"/>
</dbReference>
<proteinExistence type="predicted"/>
<keyword evidence="1" id="KW-1185">Reference proteome</keyword>
<accession>A0ABM0GZG6</accession>
<dbReference type="InterPro" id="IPR025562">
    <property type="entry name" value="Tae4"/>
</dbReference>
<dbReference type="Proteomes" id="UP000694865">
    <property type="component" value="Unplaced"/>
</dbReference>
<dbReference type="GeneID" id="100367392"/>
<organism evidence="1 2">
    <name type="scientific">Saccoglossus kowalevskii</name>
    <name type="common">Acorn worm</name>
    <dbReference type="NCBI Taxonomy" id="10224"/>
    <lineage>
        <taxon>Eukaryota</taxon>
        <taxon>Metazoa</taxon>
        <taxon>Hemichordata</taxon>
        <taxon>Enteropneusta</taxon>
        <taxon>Harrimaniidae</taxon>
        <taxon>Saccoglossus</taxon>
    </lineage>
</organism>
<evidence type="ECO:0000313" key="1">
    <source>
        <dbReference type="Proteomes" id="UP000694865"/>
    </source>
</evidence>
<evidence type="ECO:0000313" key="2">
    <source>
        <dbReference type="RefSeq" id="XP_002740825.1"/>
    </source>
</evidence>
<gene>
    <name evidence="2" type="primary">LOC100367392</name>
</gene>
<sequence length="153" mass="17542">MSTWPSFEELWENYPNYRDWDSNTEIQRLCKLQTDLYGTNTCAIRLSHALIKAGHDLDDLKEGEFNWSGTHNCEGDKYIIGAATMRCYLESRKGPASLISKDQTKYRGKKGIIIFEGTCGLRGATGHVDLWDGNRCAGSEHFNESKYIRLYEF</sequence>
<dbReference type="Gene3D" id="3.90.1720.70">
    <property type="match status" value="1"/>
</dbReference>
<protein>
    <submittedName>
        <fullName evidence="2">Uncharacterized protein LOC100367392</fullName>
    </submittedName>
</protein>
<dbReference type="RefSeq" id="XP_002740825.1">
    <property type="nucleotide sequence ID" value="XM_002740779.2"/>
</dbReference>